<accession>A0A382SV13</accession>
<protein>
    <submittedName>
        <fullName evidence="1">Uncharacterized protein</fullName>
    </submittedName>
</protein>
<name>A0A382SV13_9ZZZZ</name>
<gene>
    <name evidence="1" type="ORF">METZ01_LOCUS366457</name>
</gene>
<evidence type="ECO:0000313" key="1">
    <source>
        <dbReference type="EMBL" id="SVD13603.1"/>
    </source>
</evidence>
<organism evidence="1">
    <name type="scientific">marine metagenome</name>
    <dbReference type="NCBI Taxonomy" id="408172"/>
    <lineage>
        <taxon>unclassified sequences</taxon>
        <taxon>metagenomes</taxon>
        <taxon>ecological metagenomes</taxon>
    </lineage>
</organism>
<feature type="non-terminal residue" evidence="1">
    <location>
        <position position="94"/>
    </location>
</feature>
<proteinExistence type="predicted"/>
<sequence>MTYKRKLLVWVFTFIIIGGLFGNTQKIAVGGFISKGMTDDENTELKRKIDTIIIDTEGFSLVRFSTINKKINQDSRDLLDCITDACSHEISHIF</sequence>
<dbReference type="AlphaFoldDB" id="A0A382SV13"/>
<dbReference type="EMBL" id="UINC01131724">
    <property type="protein sequence ID" value="SVD13603.1"/>
    <property type="molecule type" value="Genomic_DNA"/>
</dbReference>
<reference evidence="1" key="1">
    <citation type="submission" date="2018-05" db="EMBL/GenBank/DDBJ databases">
        <authorList>
            <person name="Lanie J.A."/>
            <person name="Ng W.-L."/>
            <person name="Kazmierczak K.M."/>
            <person name="Andrzejewski T.M."/>
            <person name="Davidsen T.M."/>
            <person name="Wayne K.J."/>
            <person name="Tettelin H."/>
            <person name="Glass J.I."/>
            <person name="Rusch D."/>
            <person name="Podicherti R."/>
            <person name="Tsui H.-C.T."/>
            <person name="Winkler M.E."/>
        </authorList>
    </citation>
    <scope>NUCLEOTIDE SEQUENCE</scope>
</reference>